<comment type="catalytic activity">
    <reaction evidence="7">
        <text>a peptidoglycan chain = a peptidoglycan chain with N-acetyl-1,6-anhydromuramyl-[peptide] at the reducing end + a peptidoglycan chain with N-acetylglucosamine at the non-reducing end.</text>
        <dbReference type="EC" id="4.2.2.29"/>
    </reaction>
</comment>
<dbReference type="EMBL" id="ATCF01000021">
    <property type="protein sequence ID" value="EPD98725.1"/>
    <property type="molecule type" value="Genomic_DNA"/>
</dbReference>
<comment type="subcellular location">
    <subcellularLocation>
        <location evidence="7">Cell inner membrane</location>
        <topology evidence="7">Single-pass membrane protein</topology>
    </subcellularLocation>
</comment>
<dbReference type="AlphaFoldDB" id="S3BHB1"/>
<evidence type="ECO:0000256" key="1">
    <source>
        <dbReference type="ARBA" id="ARBA00022475"/>
    </source>
</evidence>
<feature type="compositionally biased region" description="Polar residues" evidence="8">
    <location>
        <begin position="435"/>
        <end position="447"/>
    </location>
</feature>
<keyword evidence="7" id="KW-0997">Cell inner membrane</keyword>
<evidence type="ECO:0000256" key="8">
    <source>
        <dbReference type="SAM" id="MobiDB-lite"/>
    </source>
</evidence>
<proteinExistence type="inferred from homology"/>
<dbReference type="HOGENOM" id="CLU_025574_0_1_4"/>
<keyword evidence="6 7" id="KW-0961">Cell wall biogenesis/degradation</keyword>
<organism evidence="9 10">
    <name type="scientific">Sutterella wadsworthensis HGA0223</name>
    <dbReference type="NCBI Taxonomy" id="1203554"/>
    <lineage>
        <taxon>Bacteria</taxon>
        <taxon>Pseudomonadati</taxon>
        <taxon>Pseudomonadota</taxon>
        <taxon>Betaproteobacteria</taxon>
        <taxon>Burkholderiales</taxon>
        <taxon>Sutterellaceae</taxon>
        <taxon>Sutterella</taxon>
    </lineage>
</organism>
<dbReference type="EC" id="4.2.2.29" evidence="7"/>
<comment type="function">
    <text evidence="7">Functions as a peptidoglycan terminase that cleaves nascent peptidoglycan strands endolytically to terminate their elongation.</text>
</comment>
<dbReference type="STRING" id="1203554.HMPREF1476_01467"/>
<evidence type="ECO:0000256" key="2">
    <source>
        <dbReference type="ARBA" id="ARBA00022692"/>
    </source>
</evidence>
<dbReference type="GO" id="GO:0009252">
    <property type="term" value="P:peptidoglycan biosynthetic process"/>
    <property type="evidence" value="ECO:0007669"/>
    <property type="project" value="UniProtKB-UniRule"/>
</dbReference>
<reference evidence="9 10" key="1">
    <citation type="submission" date="2013-04" db="EMBL/GenBank/DDBJ databases">
        <title>The Genome Sequence of Sutterella wadsworthensis HGA0223.</title>
        <authorList>
            <consortium name="The Broad Institute Genomics Platform"/>
            <person name="Earl A."/>
            <person name="Ward D."/>
            <person name="Feldgarden M."/>
            <person name="Gevers D."/>
            <person name="Schmidt T.M."/>
            <person name="Dover J."/>
            <person name="Dai D."/>
            <person name="Walker B."/>
            <person name="Young S."/>
            <person name="Zeng Q."/>
            <person name="Gargeya S."/>
            <person name="Fitzgerald M."/>
            <person name="Haas B."/>
            <person name="Abouelleil A."/>
            <person name="Allen A.W."/>
            <person name="Alvarado L."/>
            <person name="Arachchi H.M."/>
            <person name="Berlin A.M."/>
            <person name="Chapman S.B."/>
            <person name="Gainer-Dewar J."/>
            <person name="Goldberg J."/>
            <person name="Griggs A."/>
            <person name="Gujja S."/>
            <person name="Hansen M."/>
            <person name="Howarth C."/>
            <person name="Imamovic A."/>
            <person name="Ireland A."/>
            <person name="Larimer J."/>
            <person name="McCowan C."/>
            <person name="Murphy C."/>
            <person name="Pearson M."/>
            <person name="Poon T.W."/>
            <person name="Priest M."/>
            <person name="Roberts A."/>
            <person name="Saif S."/>
            <person name="Shea T."/>
            <person name="Sisk P."/>
            <person name="Sykes S."/>
            <person name="Wortman J."/>
            <person name="Nusbaum C."/>
            <person name="Birren B."/>
        </authorList>
    </citation>
    <scope>NUCLEOTIDE SEQUENCE [LARGE SCALE GENOMIC DNA]</scope>
    <source>
        <strain evidence="9 10">HGA0223</strain>
    </source>
</reference>
<protein>
    <recommendedName>
        <fullName evidence="7">Endolytic murein transglycosylase</fullName>
        <ecNumber evidence="7">4.2.2.29</ecNumber>
    </recommendedName>
    <alternativeName>
        <fullName evidence="7">Peptidoglycan lytic transglycosylase</fullName>
    </alternativeName>
    <alternativeName>
        <fullName evidence="7">Peptidoglycan polymerization terminase</fullName>
    </alternativeName>
</protein>
<dbReference type="eggNOG" id="COG1559">
    <property type="taxonomic scope" value="Bacteria"/>
</dbReference>
<dbReference type="Proteomes" id="UP000014400">
    <property type="component" value="Unassembled WGS sequence"/>
</dbReference>
<evidence type="ECO:0000256" key="3">
    <source>
        <dbReference type="ARBA" id="ARBA00022989"/>
    </source>
</evidence>
<keyword evidence="10" id="KW-1185">Reference proteome</keyword>
<dbReference type="PATRIC" id="fig|1203554.3.peg.1540"/>
<gene>
    <name evidence="7" type="primary">mltG</name>
    <name evidence="9" type="ORF">HMPREF1476_01467</name>
</gene>
<dbReference type="Pfam" id="PF02618">
    <property type="entry name" value="YceG"/>
    <property type="match status" value="1"/>
</dbReference>
<dbReference type="GO" id="GO:0008932">
    <property type="term" value="F:lytic endotransglycosylase activity"/>
    <property type="evidence" value="ECO:0007669"/>
    <property type="project" value="UniProtKB-UniRule"/>
</dbReference>
<dbReference type="InterPro" id="IPR003770">
    <property type="entry name" value="MLTG-like"/>
</dbReference>
<feature type="compositionally biased region" description="Polar residues" evidence="8">
    <location>
        <begin position="1"/>
        <end position="11"/>
    </location>
</feature>
<keyword evidence="1 7" id="KW-1003">Cell membrane</keyword>
<accession>S3BHB1</accession>
<keyword evidence="5 7" id="KW-0456">Lyase</keyword>
<evidence type="ECO:0000256" key="6">
    <source>
        <dbReference type="ARBA" id="ARBA00023316"/>
    </source>
</evidence>
<dbReference type="NCBIfam" id="TIGR00247">
    <property type="entry name" value="endolytic transglycosylase MltG"/>
    <property type="match status" value="1"/>
</dbReference>
<feature type="transmembrane region" description="Helical" evidence="7">
    <location>
        <begin position="80"/>
        <end position="98"/>
    </location>
</feature>
<evidence type="ECO:0000256" key="5">
    <source>
        <dbReference type="ARBA" id="ARBA00023239"/>
    </source>
</evidence>
<evidence type="ECO:0000256" key="4">
    <source>
        <dbReference type="ARBA" id="ARBA00023136"/>
    </source>
</evidence>
<feature type="region of interest" description="Disordered" evidence="8">
    <location>
        <begin position="1"/>
        <end position="71"/>
    </location>
</feature>
<dbReference type="HAMAP" id="MF_02065">
    <property type="entry name" value="MltG"/>
    <property type="match status" value="1"/>
</dbReference>
<dbReference type="GO" id="GO:0071555">
    <property type="term" value="P:cell wall organization"/>
    <property type="evidence" value="ECO:0007669"/>
    <property type="project" value="UniProtKB-KW"/>
</dbReference>
<dbReference type="CDD" id="cd08010">
    <property type="entry name" value="MltG_like"/>
    <property type="match status" value="1"/>
</dbReference>
<comment type="caution">
    <text evidence="9">The sequence shown here is derived from an EMBL/GenBank/DDBJ whole genome shotgun (WGS) entry which is preliminary data.</text>
</comment>
<keyword evidence="4 7" id="KW-0472">Membrane</keyword>
<evidence type="ECO:0000313" key="10">
    <source>
        <dbReference type="Proteomes" id="UP000014400"/>
    </source>
</evidence>
<evidence type="ECO:0000313" key="9">
    <source>
        <dbReference type="EMBL" id="EPD98725.1"/>
    </source>
</evidence>
<comment type="similarity">
    <text evidence="7">Belongs to the transglycosylase MltG family.</text>
</comment>
<evidence type="ECO:0000256" key="7">
    <source>
        <dbReference type="HAMAP-Rule" id="MF_02065"/>
    </source>
</evidence>
<keyword evidence="2 7" id="KW-0812">Transmembrane</keyword>
<dbReference type="Gene3D" id="3.30.1490.480">
    <property type="entry name" value="Endolytic murein transglycosylase"/>
    <property type="match status" value="1"/>
</dbReference>
<feature type="compositionally biased region" description="Polar residues" evidence="8">
    <location>
        <begin position="45"/>
        <end position="55"/>
    </location>
</feature>
<sequence>MKNIETPSNAASDEAPLEKPDEAPGLDTVSGSEASAVKKSEEECSQTGAQHSAENSAGEPTDSSEKTVHSAHKPHWGRRLLMLALLVMLLAGGAAVAWQQVRAMLYEKPAVMTCDTVVVPVLEGDSVTRVLGRLAQAGVEVPIWQAKLLTRLEPTLVRKIHVGRFRFTRGMTPYNVLETLSGPALVDKQLRIPEGAALWTVEDILASAEDLSPESAKLTDDALLERLGVKSMEGASDTATLEGFLAPDTYRYGSGTSDLIVLEQAAARQRRLVDEAWATRSELCEAKTPYELLILASIIEKETGVKSDRHLVSSVFNNRLRIGMPLQTDPTVIYGLGPMFSGNLTKKDLQRPGDWNTYLNKGLPPTPISMPSAASIEAAAHPEPSKYLYFVSRGDGTSEFSTNLRDHNRAVNRFILKRGAPAKSVQADKPASTAEAPQNASKPASVE</sequence>
<keyword evidence="3 7" id="KW-1133">Transmembrane helix</keyword>
<feature type="site" description="Important for catalytic activity" evidence="7">
    <location>
        <position position="302"/>
    </location>
</feature>
<dbReference type="PANTHER" id="PTHR30518:SF2">
    <property type="entry name" value="ENDOLYTIC MUREIN TRANSGLYCOSYLASE"/>
    <property type="match status" value="1"/>
</dbReference>
<name>S3BHB1_9BURK</name>
<dbReference type="PANTHER" id="PTHR30518">
    <property type="entry name" value="ENDOLYTIC MUREIN TRANSGLYCOSYLASE"/>
    <property type="match status" value="1"/>
</dbReference>
<dbReference type="Gene3D" id="3.30.160.60">
    <property type="entry name" value="Classic Zinc Finger"/>
    <property type="match status" value="1"/>
</dbReference>
<dbReference type="GO" id="GO:0005886">
    <property type="term" value="C:plasma membrane"/>
    <property type="evidence" value="ECO:0007669"/>
    <property type="project" value="UniProtKB-SubCell"/>
</dbReference>
<feature type="region of interest" description="Disordered" evidence="8">
    <location>
        <begin position="419"/>
        <end position="447"/>
    </location>
</feature>